<feature type="compositionally biased region" description="Low complexity" evidence="1">
    <location>
        <begin position="93"/>
        <end position="115"/>
    </location>
</feature>
<dbReference type="AlphaFoldDB" id="A0A0C3GP40"/>
<accession>A0A0C3GP40</accession>
<protein>
    <submittedName>
        <fullName evidence="2">Uncharacterized protein</fullName>
    </submittedName>
</protein>
<evidence type="ECO:0000313" key="2">
    <source>
        <dbReference type="EMBL" id="KIM92331.1"/>
    </source>
</evidence>
<feature type="compositionally biased region" description="Basic residues" evidence="1">
    <location>
        <begin position="299"/>
        <end position="310"/>
    </location>
</feature>
<sequence length="614" mass="69211">MVVQDYDTGRTAPSHHTVVVPGGRAPSGPPPAVVPMEDPHRVRTTSRPGTAAPSGIEGHPPAPITINIPPQGVQGVQGVTGPPAIGYPPPVPEGHGPIIRIPTRSRSRSYSPTYRGRSRSRSSSYDRHPPVILPDPHPVSYGTPVTPAPVTNVIHPSESRRTRSRSSPREPQIVQVPGPTYVPTYRDSERRPAVLRRRTRSPSRRSYYSRSRSRSPPPIVIGEHGAPYGRHYGPGYGAPYGPGYGAPYDHDYGGHFDPDHDRGRPWFGSGRPWFGGRSRRRRPRSYSPYSSDSRDYDRGRRRTHRRHPRTRSWSPSIRSRSPDPSRRAHTYGPTHSRYSRYSPDGGVPVSHRPPPRTQPYEHDAGIHPSRPRSRSPEYIPTRRPTTHRSRSPEYLLTHRPTTHRSRSPEYIPTHRPTTHRSRSPEYIPTRRPTTHRSRSPEYIPTRLPTTHRSRSPEYIPTRRPTTHRSRSPEYIPTRRPTTHRSPSPDYPPGPSRRPTYTHTPRSPTPDYPPSGRRSPPTIVHIEGHGGSEPPEPHFVRIPSRPIAQRPVPSVIHEDDERGSPRRRLAEHIRRTPGTEPIFPEEDEVRGAEDGARPPPGRVATVPAAIQPFLL</sequence>
<dbReference type="EMBL" id="KN832970">
    <property type="protein sequence ID" value="KIM92331.1"/>
    <property type="molecule type" value="Genomic_DNA"/>
</dbReference>
<evidence type="ECO:0000313" key="3">
    <source>
        <dbReference type="Proteomes" id="UP000054166"/>
    </source>
</evidence>
<name>A0A0C3GP40_PILCF</name>
<feature type="region of interest" description="Disordered" evidence="1">
    <location>
        <begin position="1"/>
        <end position="58"/>
    </location>
</feature>
<dbReference type="Proteomes" id="UP000054166">
    <property type="component" value="Unassembled WGS sequence"/>
</dbReference>
<dbReference type="STRING" id="765440.A0A0C3GP40"/>
<dbReference type="HOGENOM" id="CLU_444892_0_0_1"/>
<dbReference type="InParanoid" id="A0A0C3GP40"/>
<reference evidence="3" key="2">
    <citation type="submission" date="2015-01" db="EMBL/GenBank/DDBJ databases">
        <title>Evolutionary Origins and Diversification of the Mycorrhizal Mutualists.</title>
        <authorList>
            <consortium name="DOE Joint Genome Institute"/>
            <consortium name="Mycorrhizal Genomics Consortium"/>
            <person name="Kohler A."/>
            <person name="Kuo A."/>
            <person name="Nagy L.G."/>
            <person name="Floudas D."/>
            <person name="Copeland A."/>
            <person name="Barry K.W."/>
            <person name="Cichocki N."/>
            <person name="Veneault-Fourrey C."/>
            <person name="LaButti K."/>
            <person name="Lindquist E.A."/>
            <person name="Lipzen A."/>
            <person name="Lundell T."/>
            <person name="Morin E."/>
            <person name="Murat C."/>
            <person name="Riley R."/>
            <person name="Ohm R."/>
            <person name="Sun H."/>
            <person name="Tunlid A."/>
            <person name="Henrissat B."/>
            <person name="Grigoriev I.V."/>
            <person name="Hibbett D.S."/>
            <person name="Martin F."/>
        </authorList>
    </citation>
    <scope>NUCLEOTIDE SEQUENCE [LARGE SCALE GENOMIC DNA]</scope>
    <source>
        <strain evidence="3">F 1598</strain>
    </source>
</reference>
<keyword evidence="3" id="KW-1185">Reference proteome</keyword>
<evidence type="ECO:0000256" key="1">
    <source>
        <dbReference type="SAM" id="MobiDB-lite"/>
    </source>
</evidence>
<feature type="region of interest" description="Disordered" evidence="1">
    <location>
        <begin position="77"/>
        <end position="226"/>
    </location>
</feature>
<feature type="compositionally biased region" description="Basic residues" evidence="1">
    <location>
        <begin position="193"/>
        <end position="203"/>
    </location>
</feature>
<feature type="compositionally biased region" description="Basic and acidic residues" evidence="1">
    <location>
        <begin position="525"/>
        <end position="538"/>
    </location>
</feature>
<gene>
    <name evidence="2" type="ORF">PILCRDRAFT_119048</name>
</gene>
<feature type="region of interest" description="Disordered" evidence="1">
    <location>
        <begin position="267"/>
        <end position="614"/>
    </location>
</feature>
<organism evidence="2 3">
    <name type="scientific">Piloderma croceum (strain F 1598)</name>
    <dbReference type="NCBI Taxonomy" id="765440"/>
    <lineage>
        <taxon>Eukaryota</taxon>
        <taxon>Fungi</taxon>
        <taxon>Dikarya</taxon>
        <taxon>Basidiomycota</taxon>
        <taxon>Agaricomycotina</taxon>
        <taxon>Agaricomycetes</taxon>
        <taxon>Agaricomycetidae</taxon>
        <taxon>Atheliales</taxon>
        <taxon>Atheliaceae</taxon>
        <taxon>Piloderma</taxon>
    </lineage>
</organism>
<dbReference type="PRINTS" id="PR01217">
    <property type="entry name" value="PRICHEXTENSN"/>
</dbReference>
<reference evidence="2 3" key="1">
    <citation type="submission" date="2014-04" db="EMBL/GenBank/DDBJ databases">
        <authorList>
            <consortium name="DOE Joint Genome Institute"/>
            <person name="Kuo A."/>
            <person name="Tarkka M."/>
            <person name="Buscot F."/>
            <person name="Kohler A."/>
            <person name="Nagy L.G."/>
            <person name="Floudas D."/>
            <person name="Copeland A."/>
            <person name="Barry K.W."/>
            <person name="Cichocki N."/>
            <person name="Veneault-Fourrey C."/>
            <person name="LaButti K."/>
            <person name="Lindquist E.A."/>
            <person name="Lipzen A."/>
            <person name="Lundell T."/>
            <person name="Morin E."/>
            <person name="Murat C."/>
            <person name="Sun H."/>
            <person name="Tunlid A."/>
            <person name="Henrissat B."/>
            <person name="Grigoriev I.V."/>
            <person name="Hibbett D.S."/>
            <person name="Martin F."/>
            <person name="Nordberg H.P."/>
            <person name="Cantor M.N."/>
            <person name="Hua S.X."/>
        </authorList>
    </citation>
    <scope>NUCLEOTIDE SEQUENCE [LARGE SCALE GENOMIC DNA]</scope>
    <source>
        <strain evidence="2 3">F 1598</strain>
    </source>
</reference>
<feature type="compositionally biased region" description="Basic and acidic residues" evidence="1">
    <location>
        <begin position="555"/>
        <end position="573"/>
    </location>
</feature>
<feature type="compositionally biased region" description="Low complexity" evidence="1">
    <location>
        <begin position="267"/>
        <end position="276"/>
    </location>
</feature>
<proteinExistence type="predicted"/>